<dbReference type="GO" id="GO:0005634">
    <property type="term" value="C:nucleus"/>
    <property type="evidence" value="ECO:0007669"/>
    <property type="project" value="UniProtKB-SubCell"/>
</dbReference>
<comment type="subcellular location">
    <subcellularLocation>
        <location evidence="1">Nucleus</location>
    </subcellularLocation>
</comment>
<feature type="region of interest" description="Disordered" evidence="7">
    <location>
        <begin position="1"/>
        <end position="64"/>
    </location>
</feature>
<evidence type="ECO:0000256" key="4">
    <source>
        <dbReference type="ARBA" id="ARBA00023125"/>
    </source>
</evidence>
<dbReference type="InterPro" id="IPR001471">
    <property type="entry name" value="AP2/ERF_dom"/>
</dbReference>
<dbReference type="InParanoid" id="A0A6P4ACV0"/>
<feature type="compositionally biased region" description="Low complexity" evidence="7">
    <location>
        <begin position="165"/>
        <end position="178"/>
    </location>
</feature>
<feature type="compositionally biased region" description="Polar residues" evidence="7">
    <location>
        <begin position="155"/>
        <end position="164"/>
    </location>
</feature>
<organism evidence="9 10">
    <name type="scientific">Ziziphus jujuba</name>
    <name type="common">Chinese jujube</name>
    <name type="synonym">Ziziphus sativa</name>
    <dbReference type="NCBI Taxonomy" id="326968"/>
    <lineage>
        <taxon>Eukaryota</taxon>
        <taxon>Viridiplantae</taxon>
        <taxon>Streptophyta</taxon>
        <taxon>Embryophyta</taxon>
        <taxon>Tracheophyta</taxon>
        <taxon>Spermatophyta</taxon>
        <taxon>Magnoliopsida</taxon>
        <taxon>eudicotyledons</taxon>
        <taxon>Gunneridae</taxon>
        <taxon>Pentapetalae</taxon>
        <taxon>rosids</taxon>
        <taxon>fabids</taxon>
        <taxon>Rosales</taxon>
        <taxon>Rhamnaceae</taxon>
        <taxon>Paliureae</taxon>
        <taxon>Ziziphus</taxon>
    </lineage>
</organism>
<dbReference type="KEGG" id="zju:107428447"/>
<dbReference type="GO" id="GO:0003677">
    <property type="term" value="F:DNA binding"/>
    <property type="evidence" value="ECO:0007669"/>
    <property type="project" value="UniProtKB-KW"/>
</dbReference>
<evidence type="ECO:0000256" key="5">
    <source>
        <dbReference type="ARBA" id="ARBA00023163"/>
    </source>
</evidence>
<dbReference type="Proteomes" id="UP001652623">
    <property type="component" value="Chromosome 12"/>
</dbReference>
<name>A0A6P4ACV0_ZIZJJ</name>
<evidence type="ECO:0000256" key="7">
    <source>
        <dbReference type="SAM" id="MobiDB-lite"/>
    </source>
</evidence>
<dbReference type="GO" id="GO:0009873">
    <property type="term" value="P:ethylene-activated signaling pathway"/>
    <property type="evidence" value="ECO:0007669"/>
    <property type="project" value="UniProtKB-KW"/>
</dbReference>
<feature type="domain" description="AP2/ERF" evidence="8">
    <location>
        <begin position="62"/>
        <end position="119"/>
    </location>
</feature>
<keyword evidence="5" id="KW-0804">Transcription</keyword>
<dbReference type="GeneID" id="107428447"/>
<keyword evidence="9" id="KW-1185">Reference proteome</keyword>
<evidence type="ECO:0000313" key="9">
    <source>
        <dbReference type="Proteomes" id="UP001652623"/>
    </source>
</evidence>
<keyword evidence="4" id="KW-0238">DNA-binding</keyword>
<feature type="compositionally biased region" description="Basic residues" evidence="7">
    <location>
        <begin position="138"/>
        <end position="147"/>
    </location>
</feature>
<feature type="region of interest" description="Disordered" evidence="7">
    <location>
        <begin position="320"/>
        <end position="339"/>
    </location>
</feature>
<reference evidence="10" key="1">
    <citation type="submission" date="2025-08" db="UniProtKB">
        <authorList>
            <consortium name="RefSeq"/>
        </authorList>
    </citation>
    <scope>IDENTIFICATION</scope>
    <source>
        <tissue evidence="10">Seedling</tissue>
    </source>
</reference>
<dbReference type="CDD" id="cd00018">
    <property type="entry name" value="AP2"/>
    <property type="match status" value="1"/>
</dbReference>
<keyword evidence="3" id="KW-0805">Transcription regulation</keyword>
<evidence type="ECO:0000259" key="8">
    <source>
        <dbReference type="PROSITE" id="PS51032"/>
    </source>
</evidence>
<evidence type="ECO:0000256" key="3">
    <source>
        <dbReference type="ARBA" id="ARBA00023015"/>
    </source>
</evidence>
<evidence type="ECO:0000256" key="6">
    <source>
        <dbReference type="ARBA" id="ARBA00023242"/>
    </source>
</evidence>
<keyword evidence="2" id="KW-0936">Ethylene signaling pathway</keyword>
<protein>
    <submittedName>
        <fullName evidence="10">Ethylene-responsive transcription factor ESR1</fullName>
    </submittedName>
</protein>
<dbReference type="RefSeq" id="XP_015894460.3">
    <property type="nucleotide sequence ID" value="XM_016038974.4"/>
</dbReference>
<dbReference type="PANTHER" id="PTHR31677:SF146">
    <property type="entry name" value="ETHYLENE-RESPONSIVE TRANSCRIPTION FACTOR ESR2"/>
    <property type="match status" value="1"/>
</dbReference>
<sequence length="447" mass="48623">MEEAFRRINGQTHSSEPDIISDQQQKKCINNTAMNNNKRPLQRESSTGGGGSAAGGGGGTMRYRGVRRRPWGRYAAEIRDPQSKERRWLGTFDTAEEAACAYDYAARSMRGLKARTNFVYPPSPPPSSAAAAAPPDHQHHHYHHHHPLPQAFSFPKQSQPKNQTSRSFNPGSKSSFSSHHPQAVCDNSSSSSSINMLFLRDFVSPSNPCLVSPQAFYNQFPHFNGSSSSSSSSSSLYSTNPPNSVSACCLGNPTTCMNMPSSLVDHSSSSYDKTITSASATAGGAADEFEFDFFPKESSDSGLLEEVIHRFFPKPSSKKCGTQKAKAKDNDKESLPVSCSSGMSATTQCSSYDSSMRMMTGIKNDHMAAGHYHCFDNNINNHGVLQPLGYGYGNGNFNGALDVSHGIPFNSSEVPMSLQLGQDSVVLDEIFQYPEFINAFVARMQNA</sequence>
<dbReference type="Gene3D" id="3.30.730.10">
    <property type="entry name" value="AP2/ERF domain"/>
    <property type="match status" value="1"/>
</dbReference>
<dbReference type="GO" id="GO:0003700">
    <property type="term" value="F:DNA-binding transcription factor activity"/>
    <property type="evidence" value="ECO:0007669"/>
    <property type="project" value="InterPro"/>
</dbReference>
<dbReference type="PRINTS" id="PR00367">
    <property type="entry name" value="ETHRSPELEMNT"/>
</dbReference>
<evidence type="ECO:0000256" key="1">
    <source>
        <dbReference type="ARBA" id="ARBA00004123"/>
    </source>
</evidence>
<feature type="compositionally biased region" description="Polar residues" evidence="7">
    <location>
        <begin position="21"/>
        <end position="39"/>
    </location>
</feature>
<keyword evidence="6" id="KW-0539">Nucleus</keyword>
<dbReference type="FunCoup" id="A0A6P4ACV0">
    <property type="interactions" value="1"/>
</dbReference>
<dbReference type="FunFam" id="3.30.730.10:FF:000001">
    <property type="entry name" value="Ethylene-responsive transcription factor 2"/>
    <property type="match status" value="1"/>
</dbReference>
<feature type="compositionally biased region" description="Gly residues" evidence="7">
    <location>
        <begin position="47"/>
        <end position="60"/>
    </location>
</feature>
<dbReference type="SUPFAM" id="SSF54171">
    <property type="entry name" value="DNA-binding domain"/>
    <property type="match status" value="1"/>
</dbReference>
<dbReference type="SMART" id="SM00380">
    <property type="entry name" value="AP2"/>
    <property type="match status" value="1"/>
</dbReference>
<dbReference type="AlphaFoldDB" id="A0A6P4ACV0"/>
<dbReference type="Pfam" id="PF00847">
    <property type="entry name" value="AP2"/>
    <property type="match status" value="1"/>
</dbReference>
<proteinExistence type="predicted"/>
<gene>
    <name evidence="10" type="primary">LOC107428447</name>
</gene>
<dbReference type="PROSITE" id="PS51032">
    <property type="entry name" value="AP2_ERF"/>
    <property type="match status" value="1"/>
</dbReference>
<accession>A0A6P4ACV0</accession>
<feature type="region of interest" description="Disordered" evidence="7">
    <location>
        <begin position="120"/>
        <end position="184"/>
    </location>
</feature>
<evidence type="ECO:0000256" key="2">
    <source>
        <dbReference type="ARBA" id="ARBA00022745"/>
    </source>
</evidence>
<evidence type="ECO:0000313" key="10">
    <source>
        <dbReference type="RefSeq" id="XP_015894460.3"/>
    </source>
</evidence>
<dbReference type="InterPro" id="IPR036955">
    <property type="entry name" value="AP2/ERF_dom_sf"/>
</dbReference>
<dbReference type="PANTHER" id="PTHR31677">
    <property type="entry name" value="AP2 DOMAIN CLASS TRANSCRIPTION FACTOR"/>
    <property type="match status" value="1"/>
</dbReference>
<dbReference type="InterPro" id="IPR016177">
    <property type="entry name" value="DNA-bd_dom_sf"/>
</dbReference>